<keyword evidence="3" id="KW-1185">Reference proteome</keyword>
<proteinExistence type="predicted"/>
<dbReference type="PANTHER" id="PTHR38605:SF1">
    <property type="entry name" value="ATPASE"/>
    <property type="match status" value="1"/>
</dbReference>
<name>A0A8J7V1T6_9PROT</name>
<evidence type="ECO:0000313" key="3">
    <source>
        <dbReference type="Proteomes" id="UP000672602"/>
    </source>
</evidence>
<dbReference type="AlphaFoldDB" id="A0A8J7V1T6"/>
<dbReference type="PIRSF" id="PIRSF019381">
    <property type="entry name" value="YcjX"/>
    <property type="match status" value="1"/>
</dbReference>
<dbReference type="PANTHER" id="PTHR38605">
    <property type="entry name" value="ATPASE-RELATED"/>
    <property type="match status" value="1"/>
</dbReference>
<dbReference type="InterPro" id="IPR007413">
    <property type="entry name" value="YcjX-like"/>
</dbReference>
<accession>A0A8J7V1T6</accession>
<gene>
    <name evidence="2" type="ORF">KAJ83_06645</name>
</gene>
<dbReference type="Pfam" id="PF04317">
    <property type="entry name" value="DUF463"/>
    <property type="match status" value="1"/>
</dbReference>
<evidence type="ECO:0000313" key="2">
    <source>
        <dbReference type="EMBL" id="MBP5856680.1"/>
    </source>
</evidence>
<sequence length="471" mass="51786">MTGFLDNLSDIGRGLVEHRVRLGITGLSRSGKTVLLTALVQALLHPERLHGLAAVREGRYRAALLRPQPSQTLPRFPFEENVARLTGTAPDAGGHPTWPESTNRQAELRLSIRYRPPGLLGKLGDEILHLDLFDYPGEWLLDLILLDHDFESWSAAMMEEIAASDLPESKALRARIDAVDPDTPTPGAEATAMELAPLFRAHMHARQEAAGRALALHPGRFLLPGELEGSPILTFAPLPPPGGDTAPRRRRGGTGESPRALMRARFDAYRQEVVRPFHRRHFARLDRQLVLIDALEGLARGGEATARLDRELEALQRALRLGRGWLPRALRPSIDRILFACSKADHLPSDQHPALEDLVRRSLSKSLRHARFGGAETEVLSLAGLRATREVAADGRTARRYLAGRPMDGTEEVAHYPGRIGGGEDDAHRAGAERSFAPLAFQPPGGLDAGAAWPHLRLDRALEFLIGEDLR</sequence>
<organism evidence="2 3">
    <name type="scientific">Marivibrio halodurans</name>
    <dbReference type="NCBI Taxonomy" id="2039722"/>
    <lineage>
        <taxon>Bacteria</taxon>
        <taxon>Pseudomonadati</taxon>
        <taxon>Pseudomonadota</taxon>
        <taxon>Alphaproteobacteria</taxon>
        <taxon>Rhodospirillales</taxon>
        <taxon>Rhodospirillaceae</taxon>
        <taxon>Marivibrio</taxon>
    </lineage>
</organism>
<dbReference type="EMBL" id="JAGMWN010000002">
    <property type="protein sequence ID" value="MBP5856680.1"/>
    <property type="molecule type" value="Genomic_DNA"/>
</dbReference>
<dbReference type="Proteomes" id="UP000672602">
    <property type="component" value="Unassembled WGS sequence"/>
</dbReference>
<evidence type="ECO:0000256" key="1">
    <source>
        <dbReference type="SAM" id="MobiDB-lite"/>
    </source>
</evidence>
<reference evidence="2" key="1">
    <citation type="submission" date="2021-04" db="EMBL/GenBank/DDBJ databases">
        <authorList>
            <person name="Zhang D.-C."/>
        </authorList>
    </citation>
    <scope>NUCLEOTIDE SEQUENCE</scope>
    <source>
        <strain evidence="2">CGMCC 1.15697</strain>
    </source>
</reference>
<feature type="region of interest" description="Disordered" evidence="1">
    <location>
        <begin position="235"/>
        <end position="257"/>
    </location>
</feature>
<dbReference type="RefSeq" id="WP_210681240.1">
    <property type="nucleotide sequence ID" value="NZ_JAGMWN010000002.1"/>
</dbReference>
<comment type="caution">
    <text evidence="2">The sequence shown here is derived from an EMBL/GenBank/DDBJ whole genome shotgun (WGS) entry which is preliminary data.</text>
</comment>
<protein>
    <submittedName>
        <fullName evidence="2">YcjX family protein</fullName>
    </submittedName>
</protein>